<reference evidence="3" key="3">
    <citation type="submission" date="2025-09" db="UniProtKB">
        <authorList>
            <consortium name="Ensembl"/>
        </authorList>
    </citation>
    <scope>IDENTIFICATION</scope>
</reference>
<organism evidence="3 4">
    <name type="scientific">Sus scrofa</name>
    <name type="common">Pig</name>
    <dbReference type="NCBI Taxonomy" id="9823"/>
    <lineage>
        <taxon>Eukaryota</taxon>
        <taxon>Metazoa</taxon>
        <taxon>Chordata</taxon>
        <taxon>Craniata</taxon>
        <taxon>Vertebrata</taxon>
        <taxon>Euteleostomi</taxon>
        <taxon>Mammalia</taxon>
        <taxon>Eutheria</taxon>
        <taxon>Laurasiatheria</taxon>
        <taxon>Artiodactyla</taxon>
        <taxon>Suina</taxon>
        <taxon>Suidae</taxon>
        <taxon>Sus</taxon>
    </lineage>
</organism>
<evidence type="ECO:0000256" key="1">
    <source>
        <dbReference type="SAM" id="MobiDB-lite"/>
    </source>
</evidence>
<sequence>MPQLHPTRAHRQQVPQPPLLVQPPAPQASRSRLAGSIKEDMVEMMLMQSAQVHQILMQQLMLRALPPPALAPAPLHLTRQDPPWARPTVPRAERQKRPSVHHHHHYAPLVPPQAGPGPGCPVGYSMWPPVVSATGFLPTMRHVAGPSAAALSTVASDGVLPAPAPGL</sequence>
<accession>A0A287AC09</accession>
<dbReference type="Pfam" id="PF15248">
    <property type="entry name" value="DUF4587"/>
    <property type="match status" value="1"/>
</dbReference>
<dbReference type="Proteomes" id="UP000008227">
    <property type="component" value="Unassembled WGS sequence"/>
</dbReference>
<keyword evidence="4" id="KW-1185">Reference proteome</keyword>
<dbReference type="InterPro" id="IPR027904">
    <property type="entry name" value="DUF4587"/>
</dbReference>
<proteinExistence type="predicted"/>
<feature type="region of interest" description="Disordered" evidence="1">
    <location>
        <begin position="1"/>
        <end position="31"/>
    </location>
</feature>
<dbReference type="InParanoid" id="A0A287AC09"/>
<name>A0A287AC09_PIG</name>
<reference evidence="3" key="1">
    <citation type="journal article" date="2020" name="Gigascience">
        <title>An improved pig reference genome sequence to enable pig genetics and genomics research.</title>
        <authorList>
            <person name="Warr A."/>
            <person name="Affara N."/>
            <person name="Aken B."/>
            <person name="Beiki H."/>
            <person name="Bickhart D.M."/>
            <person name="Billis K."/>
            <person name="Chow W."/>
            <person name="Eory L."/>
            <person name="Finlayson H.A."/>
            <person name="Flicek P."/>
            <person name="Giron C.G."/>
            <person name="Griffin D.K."/>
            <person name="Hall R."/>
            <person name="Hannum G."/>
            <person name="Hourlier T."/>
            <person name="Howe K."/>
            <person name="Hume D.A."/>
            <person name="Izuogu O."/>
            <person name="Kim K."/>
            <person name="Koren S."/>
            <person name="Liu H."/>
            <person name="Manchanda N."/>
            <person name="Martin F.J."/>
            <person name="Nonneman D.J."/>
            <person name="O'Connor R.E."/>
            <person name="Phillippy A.M."/>
            <person name="Rohrer G.A."/>
            <person name="Rosen B.D."/>
            <person name="Rund L.A."/>
            <person name="Sargent C.A."/>
            <person name="Schook L.B."/>
            <person name="Schroeder S.G."/>
            <person name="Schwartz A.S."/>
            <person name="Skinner B.M."/>
            <person name="Talbot R."/>
            <person name="Tseng E."/>
            <person name="Tuggle C.K."/>
            <person name="Watson M."/>
            <person name="Smith T.P.L."/>
            <person name="Archibald A.L."/>
        </authorList>
    </citation>
    <scope>NUCLEOTIDE SEQUENCE [LARGE SCALE GENOMIC DNA]</scope>
    <source>
        <strain evidence="3">Duroc</strain>
    </source>
</reference>
<dbReference type="AlphaFoldDB" id="A0A287AC09"/>
<dbReference type="PANTHER" id="PTHR28604">
    <property type="match status" value="1"/>
</dbReference>
<dbReference type="Ensembl" id="ENSSSCT00000052976.3">
    <property type="protein sequence ID" value="ENSSSCP00000041554.2"/>
    <property type="gene ID" value="ENSSSCG00000040897.3"/>
</dbReference>
<dbReference type="PANTHER" id="PTHR28604:SF2">
    <property type="entry name" value="RIKEN CDNA 2610028H24 GENE"/>
    <property type="match status" value="1"/>
</dbReference>
<dbReference type="InterPro" id="IPR038915">
    <property type="entry name" value="PRR29-like"/>
</dbReference>
<dbReference type="FunCoup" id="A0A287AC09">
    <property type="interactions" value="9"/>
</dbReference>
<feature type="domain" description="DUF4587" evidence="2">
    <location>
        <begin position="35"/>
        <end position="106"/>
    </location>
</feature>
<evidence type="ECO:0000259" key="2">
    <source>
        <dbReference type="Pfam" id="PF15248"/>
    </source>
</evidence>
<feature type="compositionally biased region" description="Pro residues" evidence="1">
    <location>
        <begin position="15"/>
        <end position="26"/>
    </location>
</feature>
<dbReference type="Bgee" id="ENSSSCG00000040897">
    <property type="expression patterns" value="Expressed in blood and 19 other cell types or tissues"/>
</dbReference>
<protein>
    <recommendedName>
        <fullName evidence="2">DUF4587 domain-containing protein</fullName>
    </recommendedName>
</protein>
<evidence type="ECO:0000313" key="4">
    <source>
        <dbReference type="Proteomes" id="UP000008227"/>
    </source>
</evidence>
<reference evidence="3" key="2">
    <citation type="submission" date="2025-08" db="UniProtKB">
        <authorList>
            <consortium name="Ensembl"/>
        </authorList>
    </citation>
    <scope>IDENTIFICATION</scope>
</reference>
<evidence type="ECO:0000313" key="3">
    <source>
        <dbReference type="Ensembl" id="ENSSSCP00000041554.2"/>
    </source>
</evidence>